<keyword evidence="2" id="KW-1185">Reference proteome</keyword>
<comment type="caution">
    <text evidence="1">The sequence shown here is derived from an EMBL/GenBank/DDBJ whole genome shotgun (WGS) entry which is preliminary data.</text>
</comment>
<gene>
    <name evidence="1" type="ORF">H5410_008500</name>
</gene>
<organism evidence="1 2">
    <name type="scientific">Solanum commersonii</name>
    <name type="common">Commerson's wild potato</name>
    <name type="synonym">Commerson's nightshade</name>
    <dbReference type="NCBI Taxonomy" id="4109"/>
    <lineage>
        <taxon>Eukaryota</taxon>
        <taxon>Viridiplantae</taxon>
        <taxon>Streptophyta</taxon>
        <taxon>Embryophyta</taxon>
        <taxon>Tracheophyta</taxon>
        <taxon>Spermatophyta</taxon>
        <taxon>Magnoliopsida</taxon>
        <taxon>eudicotyledons</taxon>
        <taxon>Gunneridae</taxon>
        <taxon>Pentapetalae</taxon>
        <taxon>asterids</taxon>
        <taxon>lamiids</taxon>
        <taxon>Solanales</taxon>
        <taxon>Solanaceae</taxon>
        <taxon>Solanoideae</taxon>
        <taxon>Solaneae</taxon>
        <taxon>Solanum</taxon>
    </lineage>
</organism>
<reference evidence="1 2" key="1">
    <citation type="submission" date="2020-09" db="EMBL/GenBank/DDBJ databases">
        <title>De no assembly of potato wild relative species, Solanum commersonii.</title>
        <authorList>
            <person name="Cho K."/>
        </authorList>
    </citation>
    <scope>NUCLEOTIDE SEQUENCE [LARGE SCALE GENOMIC DNA]</scope>
    <source>
        <strain evidence="1">LZ3.2</strain>
        <tissue evidence="1">Leaf</tissue>
    </source>
</reference>
<accession>A0A9J6AGS3</accession>
<protein>
    <submittedName>
        <fullName evidence="1">Uncharacterized protein</fullName>
    </submittedName>
</protein>
<proteinExistence type="predicted"/>
<evidence type="ECO:0000313" key="1">
    <source>
        <dbReference type="EMBL" id="KAG5623282.1"/>
    </source>
</evidence>
<evidence type="ECO:0000313" key="2">
    <source>
        <dbReference type="Proteomes" id="UP000824120"/>
    </source>
</evidence>
<name>A0A9J6AGS3_SOLCO</name>
<dbReference type="AlphaFoldDB" id="A0A9J6AGS3"/>
<dbReference type="EMBL" id="JACXVP010000002">
    <property type="protein sequence ID" value="KAG5623282.1"/>
    <property type="molecule type" value="Genomic_DNA"/>
</dbReference>
<dbReference type="Proteomes" id="UP000824120">
    <property type="component" value="Chromosome 2"/>
</dbReference>
<sequence length="76" mass="8793">MFLSFQLSCIKLIIEEFVPSLCKNSSAISCMACYEKRQHMVVVRGVLTWNEIWVKFNLKLDTLVWELVNLEGKGDP</sequence>